<dbReference type="Proteomes" id="UP000241890">
    <property type="component" value="Unassembled WGS sequence"/>
</dbReference>
<dbReference type="InterPro" id="IPR036412">
    <property type="entry name" value="HAD-like_sf"/>
</dbReference>
<comment type="caution">
    <text evidence="2">The sequence shown here is derived from an EMBL/GenBank/DDBJ whole genome shotgun (WGS) entry which is preliminary data.</text>
</comment>
<feature type="region of interest" description="Disordered" evidence="1">
    <location>
        <begin position="576"/>
        <end position="596"/>
    </location>
</feature>
<dbReference type="EMBL" id="BEYU01000094">
    <property type="protein sequence ID" value="GBG31268.1"/>
    <property type="molecule type" value="Genomic_DNA"/>
</dbReference>
<feature type="region of interest" description="Disordered" evidence="1">
    <location>
        <begin position="1"/>
        <end position="54"/>
    </location>
</feature>
<evidence type="ECO:0000313" key="3">
    <source>
        <dbReference type="Proteomes" id="UP000241890"/>
    </source>
</evidence>
<dbReference type="SUPFAM" id="SSF56784">
    <property type="entry name" value="HAD-like"/>
    <property type="match status" value="1"/>
</dbReference>
<dbReference type="OrthoDB" id="10054414at2759"/>
<feature type="compositionally biased region" description="Polar residues" evidence="1">
    <location>
        <begin position="336"/>
        <end position="351"/>
    </location>
</feature>
<proteinExistence type="predicted"/>
<name>A0A2R5GNE9_9STRA</name>
<gene>
    <name evidence="2" type="ORF">FCC1311_074892</name>
</gene>
<feature type="compositionally biased region" description="Low complexity" evidence="1">
    <location>
        <begin position="392"/>
        <end position="406"/>
    </location>
</feature>
<feature type="compositionally biased region" description="Low complexity" evidence="1">
    <location>
        <begin position="126"/>
        <end position="144"/>
    </location>
</feature>
<keyword evidence="3" id="KW-1185">Reference proteome</keyword>
<dbReference type="AlphaFoldDB" id="A0A2R5GNE9"/>
<reference evidence="2 3" key="1">
    <citation type="submission" date="2017-12" db="EMBL/GenBank/DDBJ databases">
        <title>Sequencing, de novo assembly and annotation of complete genome of a new Thraustochytrid species, strain FCC1311.</title>
        <authorList>
            <person name="Sedici K."/>
            <person name="Godart F."/>
            <person name="Aiese Cigliano R."/>
            <person name="Sanseverino W."/>
            <person name="Barakat M."/>
            <person name="Ortet P."/>
            <person name="Marechal E."/>
            <person name="Cagnac O."/>
            <person name="Amato A."/>
        </authorList>
    </citation>
    <scope>NUCLEOTIDE SEQUENCE [LARGE SCALE GENOMIC DNA]</scope>
</reference>
<organism evidence="2 3">
    <name type="scientific">Hondaea fermentalgiana</name>
    <dbReference type="NCBI Taxonomy" id="2315210"/>
    <lineage>
        <taxon>Eukaryota</taxon>
        <taxon>Sar</taxon>
        <taxon>Stramenopiles</taxon>
        <taxon>Bigyra</taxon>
        <taxon>Labyrinthulomycetes</taxon>
        <taxon>Thraustochytrida</taxon>
        <taxon>Thraustochytriidae</taxon>
        <taxon>Hondaea</taxon>
    </lineage>
</organism>
<feature type="region of interest" description="Disordered" evidence="1">
    <location>
        <begin position="237"/>
        <end position="463"/>
    </location>
</feature>
<dbReference type="InParanoid" id="A0A2R5GNE9"/>
<accession>A0A2R5GNE9</accession>
<feature type="region of interest" description="Disordered" evidence="1">
    <location>
        <begin position="124"/>
        <end position="223"/>
    </location>
</feature>
<evidence type="ECO:0000256" key="1">
    <source>
        <dbReference type="SAM" id="MobiDB-lite"/>
    </source>
</evidence>
<feature type="compositionally biased region" description="Polar residues" evidence="1">
    <location>
        <begin position="264"/>
        <end position="275"/>
    </location>
</feature>
<evidence type="ECO:0000313" key="2">
    <source>
        <dbReference type="EMBL" id="GBG31268.1"/>
    </source>
</evidence>
<feature type="compositionally biased region" description="Basic residues" evidence="1">
    <location>
        <begin position="202"/>
        <end position="216"/>
    </location>
</feature>
<dbReference type="Gene3D" id="3.40.50.1000">
    <property type="entry name" value="HAD superfamily/HAD-like"/>
    <property type="match status" value="1"/>
</dbReference>
<feature type="compositionally biased region" description="Basic and acidic residues" evidence="1">
    <location>
        <begin position="282"/>
        <end position="294"/>
    </location>
</feature>
<protein>
    <submittedName>
        <fullName evidence="2">Uncharacterized protein</fullName>
    </submittedName>
</protein>
<dbReference type="InterPro" id="IPR023214">
    <property type="entry name" value="HAD_sf"/>
</dbReference>
<sequence length="867" mass="93186">MLRRGRTIPGDRASRKELMGGARTPPVPASPVSVSDESDPGASDPHSLSARSKHAMRTYNCAARKYEANEMEECLELLEEALAHNPNCQPARDLQHKVYALHRIGRSPAWANCAVTKSCPTLFQASSSSSSSSSNEWGSSACSSRGNSTTAVDGPAGMGGELNGRHFVPMPFASISPGTRRTLFSDHRGSRHSSPDSVKSSHSTRSRGSSRRRSSSGRRGLAVHKSVDSVPLFQLGKSSSFSEGLPSSRARGSAGAQHQALMRTKSSSFAQQMSALSPMAPRGREHKSSRDSKRLRLSLDSVGSVGPFHFNGMSETLDEDDTAALDGPHPSEQRSRSGQNSRHGTPVTARSTVGGHQAPEISALLHDPDRTTGYSPTFTGFRENNEHNVRCTSTSSIAAAGGAPTPEASTSPLLPRSRQRTPKLQDESPDSLLEFRRSTSEASLLPGTDPSFISPQPFPQVLSTPKLPGSACSTMSGIEGPALTESPDLLLGRRSTSELGSVRRRFDRLEVEEQKDPVTTDARSVSMEEIDATIKSPGPSMAIIGSSSSTSSTTKARPVAASSAHAMHIQQAMHSTIQVPTSAKRSDPGIPGGLPRRQIRKAKHRDRLLALPSSSSSSIMNGRAQRNGKENGTVSYNHRSATVKQCAKTPARHLGAPPCFETPTRDQQFQLASAQFEPALVVKALRSAGIFMLALDFDNTLIDTHTKGQFRGAIEDLNIRPIFLAIVPAVLKAGIALSIVTFSPQVDVVKRLLDRTFPECELGKNTFVCGAQHTSVSKSDNMSPNGAPICCSPRRAGKSRHVALVCKEHAFAVGCETLKESQVLLVDDDKNNIDSAKRYGIQALWFRADRGPSAAEYQLYLDLQRPM</sequence>
<feature type="region of interest" description="Disordered" evidence="1">
    <location>
        <begin position="614"/>
        <end position="634"/>
    </location>
</feature>